<evidence type="ECO:0008006" key="5">
    <source>
        <dbReference type="Google" id="ProtNLM"/>
    </source>
</evidence>
<name>A0A8J2SJS0_9STRA</name>
<dbReference type="SUPFAM" id="SSF63829">
    <property type="entry name" value="Calcium-dependent phosphotriesterase"/>
    <property type="match status" value="1"/>
</dbReference>
<dbReference type="AlphaFoldDB" id="A0A8J2SJS0"/>
<dbReference type="OrthoDB" id="10260017at2759"/>
<protein>
    <recommendedName>
        <fullName evidence="5">Arylamine N-acetyltransferase</fullName>
    </recommendedName>
</protein>
<proteinExistence type="inferred from homology"/>
<evidence type="ECO:0000256" key="1">
    <source>
        <dbReference type="ARBA" id="ARBA00006547"/>
    </source>
</evidence>
<dbReference type="Gene3D" id="2.130.10.10">
    <property type="entry name" value="YVTN repeat-like/Quinoprotein amine dehydrogenase"/>
    <property type="match status" value="1"/>
</dbReference>
<dbReference type="InterPro" id="IPR015943">
    <property type="entry name" value="WD40/YVTN_repeat-like_dom_sf"/>
</dbReference>
<dbReference type="Pfam" id="PF00797">
    <property type="entry name" value="Acetyltransf_2"/>
    <property type="match status" value="1"/>
</dbReference>
<dbReference type="Gene3D" id="3.30.2140.10">
    <property type="entry name" value="Arylamine N-acetyltransferase"/>
    <property type="match status" value="1"/>
</dbReference>
<accession>A0A8J2SJS0</accession>
<dbReference type="EMBL" id="CAKKNE010000002">
    <property type="protein sequence ID" value="CAH0368352.1"/>
    <property type="molecule type" value="Genomic_DNA"/>
</dbReference>
<dbReference type="InterPro" id="IPR038765">
    <property type="entry name" value="Papain-like_cys_pep_sf"/>
</dbReference>
<dbReference type="Proteomes" id="UP000789595">
    <property type="component" value="Unassembled WGS sequence"/>
</dbReference>
<evidence type="ECO:0000313" key="3">
    <source>
        <dbReference type="EMBL" id="CAH0368352.1"/>
    </source>
</evidence>
<dbReference type="PRINTS" id="PR01543">
    <property type="entry name" value="ANATRNSFRASE"/>
</dbReference>
<comment type="caution">
    <text evidence="3">The sequence shown here is derived from an EMBL/GenBank/DDBJ whole genome shotgun (WGS) entry which is preliminary data.</text>
</comment>
<organism evidence="3 4">
    <name type="scientific">Pelagomonas calceolata</name>
    <dbReference type="NCBI Taxonomy" id="35677"/>
    <lineage>
        <taxon>Eukaryota</taxon>
        <taxon>Sar</taxon>
        <taxon>Stramenopiles</taxon>
        <taxon>Ochrophyta</taxon>
        <taxon>Pelagophyceae</taxon>
        <taxon>Pelagomonadales</taxon>
        <taxon>Pelagomonadaceae</taxon>
        <taxon>Pelagomonas</taxon>
    </lineage>
</organism>
<keyword evidence="2" id="KW-0808">Transferase</keyword>
<dbReference type="InterPro" id="IPR001447">
    <property type="entry name" value="Arylamine_N-AcTrfase"/>
</dbReference>
<gene>
    <name evidence="3" type="ORF">PECAL_2P14140</name>
</gene>
<dbReference type="PANTHER" id="PTHR11786">
    <property type="entry name" value="N-HYDROXYARYLAMINE O-ACETYLTRANSFERASE"/>
    <property type="match status" value="1"/>
</dbReference>
<dbReference type="Gene3D" id="2.40.128.150">
    <property type="entry name" value="Cysteine proteinases"/>
    <property type="match status" value="1"/>
</dbReference>
<dbReference type="PANTHER" id="PTHR11786:SF0">
    <property type="entry name" value="ARYLAMINE N-ACETYLTRANSFERASE 4-RELATED"/>
    <property type="match status" value="1"/>
</dbReference>
<dbReference type="GO" id="GO:0016407">
    <property type="term" value="F:acetyltransferase activity"/>
    <property type="evidence" value="ECO:0007669"/>
    <property type="project" value="InterPro"/>
</dbReference>
<keyword evidence="2" id="KW-0012">Acyltransferase</keyword>
<comment type="similarity">
    <text evidence="1 2">Belongs to the arylamine N-acetyltransferase family.</text>
</comment>
<evidence type="ECO:0000256" key="2">
    <source>
        <dbReference type="RuleBase" id="RU003452"/>
    </source>
</evidence>
<evidence type="ECO:0000313" key="4">
    <source>
        <dbReference type="Proteomes" id="UP000789595"/>
    </source>
</evidence>
<dbReference type="SUPFAM" id="SSF54001">
    <property type="entry name" value="Cysteine proteinases"/>
    <property type="match status" value="1"/>
</dbReference>
<keyword evidence="4" id="KW-1185">Reference proteome</keyword>
<sequence>MSSLADAWCIDASDGDDLQFIGPLLLGQTKWLGAAMMRDGSLVGVPGHARQVLRVDPRLHRVTLLGRSRGQDVNRNGRNVFKWLRGVSVGDKAYGIPMHGDAVLKVTPRVHISKIELLDVEAPGDFKWHGGQLAPNGFIYGVPCYASRVLRIDPRTDEVSYFGDLGDAKAKWYGGILGPDGNMYCMPFAATRVLRVVTAEDRCELIGPELTGGGAHGGYKYHGGLLGPDNCVYGFPMNAKTVLRVNCLTGDVCELPLPEDEPFNGGKYKWGGGCVANGCVYGVPSDSCRVLKIDCRRGTVSLFGRLPKQKNKFQGGVLGGDGGIWCVPCDAAYACRIDPVTDEVAIVGTLPSQHDKYQGGYADGDGNVICIPECGRRVLKIRSGRGHEDAFVDAYLARLGLGREAPSLTYLARLVEHHLERIPFENVELVLGGTPDLSSRALRAKLLDRRRGGHCVELNGLFSELLAKLGFAVRLLACRVLAGPERGGTGAWRAVPSHAAMAVRLDDGDHFVDVGLGEPPLGPIPLVLGTAATTPDGLVHQITEVEGGNDWELQWLLDGAWAPRLRWRRADGPRFDHHAPSCGDFYAETERWRRQPLGRKLVVCKLTRTTKTSVVGAKLRITTPRVGGTVTVTELRTADAVRDALEAHFGIVCAETEGLVLRGDCDEEAYEHL</sequence>
<reference evidence="3" key="1">
    <citation type="submission" date="2021-11" db="EMBL/GenBank/DDBJ databases">
        <authorList>
            <consortium name="Genoscope - CEA"/>
            <person name="William W."/>
        </authorList>
    </citation>
    <scope>NUCLEOTIDE SEQUENCE</scope>
</reference>